<sequence length="393" mass="44986">MRRQYLETHPWLIFDFDSREQLDFRTWMLLGEAISKFEHLAGAPIQPVLADRLNEIYLSKSVHATTRIEGNTLTADEVLQRVRHELELPPSQEYLGQEVDNIVAAYNLIEFDLAEGHSLALTRERVDELNRLVLDKVPAEDDVHPGKVRTKNVLVGNYRGAPPQDCDHLLDRLCDWLETMRAEAGEELRQPVAIISALLAHLYLAWIHPFGDGNGRTARLVEYQLLLNARAPMLAAHLPANFYMRTRTRYYQVLQKTSQPPYDPAVFLRYAIQGFVEELREQVRTIQGHQLGVAWVNFVHETVQDGHTAACVRQRHLVLDLPMHEFTPISKIPELTPRLAAEYASKTRRTVSRDVNALTDAGLLLRTRAGVRPHIEQMQAFLPLRADPEHTDD</sequence>
<evidence type="ECO:0000256" key="3">
    <source>
        <dbReference type="PIRSR" id="PIRSR640198-3"/>
    </source>
</evidence>
<evidence type="ECO:0000313" key="5">
    <source>
        <dbReference type="EMBL" id="GES14679.1"/>
    </source>
</evidence>
<dbReference type="GO" id="GO:0005524">
    <property type="term" value="F:ATP binding"/>
    <property type="evidence" value="ECO:0007669"/>
    <property type="project" value="UniProtKB-KW"/>
</dbReference>
<feature type="binding site" evidence="2">
    <location>
        <begin position="212"/>
        <end position="219"/>
    </location>
    <ligand>
        <name>ATP</name>
        <dbReference type="ChEBI" id="CHEBI:30616"/>
    </ligand>
</feature>
<reference evidence="5 6" key="1">
    <citation type="submission" date="2019-10" db="EMBL/GenBank/DDBJ databases">
        <title>Whole genome shotgun sequence of Acrocarpospora macrocephala NBRC 16266.</title>
        <authorList>
            <person name="Ichikawa N."/>
            <person name="Kimura A."/>
            <person name="Kitahashi Y."/>
            <person name="Komaki H."/>
            <person name="Oguchi A."/>
        </authorList>
    </citation>
    <scope>NUCLEOTIDE SEQUENCE [LARGE SCALE GENOMIC DNA]</scope>
    <source>
        <strain evidence="5 6">NBRC 16266</strain>
    </source>
</reference>
<dbReference type="RefSeq" id="WP_170322919.1">
    <property type="nucleotide sequence ID" value="NZ_BAAAHL010000067.1"/>
</dbReference>
<dbReference type="Proteomes" id="UP000331127">
    <property type="component" value="Unassembled WGS sequence"/>
</dbReference>
<dbReference type="PANTHER" id="PTHR13504:SF38">
    <property type="entry name" value="FIDO DOMAIN-CONTAINING PROTEIN"/>
    <property type="match status" value="1"/>
</dbReference>
<dbReference type="InterPro" id="IPR040198">
    <property type="entry name" value="Fido_containing"/>
</dbReference>
<dbReference type="EMBL" id="BLAE01000063">
    <property type="protein sequence ID" value="GES14679.1"/>
    <property type="molecule type" value="Genomic_DNA"/>
</dbReference>
<proteinExistence type="predicted"/>
<evidence type="ECO:0000259" key="4">
    <source>
        <dbReference type="PROSITE" id="PS51459"/>
    </source>
</evidence>
<evidence type="ECO:0000256" key="2">
    <source>
        <dbReference type="PIRSR" id="PIRSR640198-2"/>
    </source>
</evidence>
<keyword evidence="6" id="KW-1185">Reference proteome</keyword>
<dbReference type="InterPro" id="IPR003812">
    <property type="entry name" value="Fido"/>
</dbReference>
<keyword evidence="2" id="KW-0547">Nucleotide-binding</keyword>
<protein>
    <recommendedName>
        <fullName evidence="4">Fido domain-containing protein</fullName>
    </recommendedName>
</protein>
<feature type="domain" description="Fido" evidence="4">
    <location>
        <begin position="121"/>
        <end position="273"/>
    </location>
</feature>
<dbReference type="InterPro" id="IPR036597">
    <property type="entry name" value="Fido-like_dom_sf"/>
</dbReference>
<feature type="binding site" evidence="2">
    <location>
        <begin position="250"/>
        <end position="251"/>
    </location>
    <ligand>
        <name>ATP</name>
        <dbReference type="ChEBI" id="CHEBI:30616"/>
    </ligand>
</feature>
<dbReference type="Gene3D" id="1.10.3290.10">
    <property type="entry name" value="Fido-like domain"/>
    <property type="match status" value="1"/>
</dbReference>
<evidence type="ECO:0000313" key="6">
    <source>
        <dbReference type="Proteomes" id="UP000331127"/>
    </source>
</evidence>
<feature type="site" description="Important for autoinhibition of adenylyltransferase activity" evidence="3">
    <location>
        <position position="69"/>
    </location>
</feature>
<name>A0A5M3X3J8_9ACTN</name>
<comment type="caution">
    <text evidence="5">The sequence shown here is derived from an EMBL/GenBank/DDBJ whole genome shotgun (WGS) entry which is preliminary data.</text>
</comment>
<accession>A0A5M3X3J8</accession>
<dbReference type="Pfam" id="PF02661">
    <property type="entry name" value="Fic"/>
    <property type="match status" value="1"/>
</dbReference>
<organism evidence="5 6">
    <name type="scientific">Acrocarpospora macrocephala</name>
    <dbReference type="NCBI Taxonomy" id="150177"/>
    <lineage>
        <taxon>Bacteria</taxon>
        <taxon>Bacillati</taxon>
        <taxon>Actinomycetota</taxon>
        <taxon>Actinomycetes</taxon>
        <taxon>Streptosporangiales</taxon>
        <taxon>Streptosporangiaceae</taxon>
        <taxon>Acrocarpospora</taxon>
    </lineage>
</organism>
<dbReference type="PROSITE" id="PS51459">
    <property type="entry name" value="FIDO"/>
    <property type="match status" value="1"/>
</dbReference>
<dbReference type="AlphaFoldDB" id="A0A5M3X3J8"/>
<dbReference type="PANTHER" id="PTHR13504">
    <property type="entry name" value="FIDO DOMAIN-CONTAINING PROTEIN DDB_G0283145"/>
    <property type="match status" value="1"/>
</dbReference>
<gene>
    <name evidence="5" type="ORF">Amac_082760</name>
</gene>
<feature type="active site" evidence="1">
    <location>
        <position position="208"/>
    </location>
</feature>
<dbReference type="SUPFAM" id="SSF140931">
    <property type="entry name" value="Fic-like"/>
    <property type="match status" value="1"/>
</dbReference>
<keyword evidence="2" id="KW-0067">ATP-binding</keyword>
<evidence type="ECO:0000256" key="1">
    <source>
        <dbReference type="PIRSR" id="PIRSR640198-1"/>
    </source>
</evidence>